<sequence>MCTLQILNRTNNGLLFFCQHSALYNLSFNNLTFNFDTTEFDRFRVYLNSIDSDYWEKEYENSIYEKKIPIPTLQNNFIILLNRYELEELKILVDFSHRARLLAPEEINYKMIYN</sequence>
<dbReference type="Pfam" id="PF20391">
    <property type="entry name" value="DUF6686"/>
    <property type="match status" value="1"/>
</dbReference>
<protein>
    <recommendedName>
        <fullName evidence="3">IPExxxVDY family protein</fullName>
    </recommendedName>
</protein>
<dbReference type="Proteomes" id="UP000182961">
    <property type="component" value="Unassembled WGS sequence"/>
</dbReference>
<evidence type="ECO:0000313" key="1">
    <source>
        <dbReference type="EMBL" id="SFM51632.1"/>
    </source>
</evidence>
<dbReference type="eggNOG" id="ENOG5032ZMG">
    <property type="taxonomic scope" value="Bacteria"/>
</dbReference>
<dbReference type="EMBL" id="FOUT01000001">
    <property type="protein sequence ID" value="SFM51632.1"/>
    <property type="molecule type" value="Genomic_DNA"/>
</dbReference>
<organism evidence="1 2">
    <name type="scientific">Flavobacterium succinicans</name>
    <dbReference type="NCBI Taxonomy" id="29536"/>
    <lineage>
        <taxon>Bacteria</taxon>
        <taxon>Pseudomonadati</taxon>
        <taxon>Bacteroidota</taxon>
        <taxon>Flavobacteriia</taxon>
        <taxon>Flavobacteriales</taxon>
        <taxon>Flavobacteriaceae</taxon>
        <taxon>Flavobacterium</taxon>
    </lineage>
</organism>
<dbReference type="AlphaFoldDB" id="A0A1I4RH81"/>
<evidence type="ECO:0008006" key="3">
    <source>
        <dbReference type="Google" id="ProtNLM"/>
    </source>
</evidence>
<accession>A0A1I4RH81</accession>
<name>A0A1I4RH81_9FLAO</name>
<keyword evidence="2" id="KW-1185">Reference proteome</keyword>
<gene>
    <name evidence="1" type="ORF">SAMN05444143_101366</name>
</gene>
<dbReference type="RefSeq" id="WP_024980732.1">
    <property type="nucleotide sequence ID" value="NZ_CBCRUM010000001.1"/>
</dbReference>
<dbReference type="STRING" id="29536.FLB_16060"/>
<reference evidence="2" key="1">
    <citation type="submission" date="2016-10" db="EMBL/GenBank/DDBJ databases">
        <authorList>
            <person name="Varghese N."/>
            <person name="Submissions S."/>
        </authorList>
    </citation>
    <scope>NUCLEOTIDE SEQUENCE [LARGE SCALE GENOMIC DNA]</scope>
    <source>
        <strain evidence="2">DSM 4002</strain>
    </source>
</reference>
<dbReference type="InterPro" id="IPR046508">
    <property type="entry name" value="DUF6686"/>
</dbReference>
<proteinExistence type="predicted"/>
<evidence type="ECO:0000313" key="2">
    <source>
        <dbReference type="Proteomes" id="UP000182961"/>
    </source>
</evidence>